<dbReference type="EMBL" id="AZMM01002415">
    <property type="protein sequence ID" value="ETJ43577.1"/>
    <property type="molecule type" value="Genomic_DNA"/>
</dbReference>
<proteinExistence type="predicted"/>
<dbReference type="Gene3D" id="3.40.50.300">
    <property type="entry name" value="P-loop containing nucleotide triphosphate hydrolases"/>
    <property type="match status" value="1"/>
</dbReference>
<keyword evidence="1" id="KW-0418">Kinase</keyword>
<comment type="caution">
    <text evidence="1">The sequence shown here is derived from an EMBL/GenBank/DDBJ whole genome shotgun (WGS) entry which is preliminary data.</text>
</comment>
<dbReference type="AlphaFoldDB" id="W1YM60"/>
<protein>
    <submittedName>
        <fullName evidence="1">Phosphoribulokinase/uridine kinase</fullName>
    </submittedName>
</protein>
<keyword evidence="1" id="KW-0808">Transferase</keyword>
<dbReference type="GO" id="GO:0016301">
    <property type="term" value="F:kinase activity"/>
    <property type="evidence" value="ECO:0007669"/>
    <property type="project" value="UniProtKB-KW"/>
</dbReference>
<gene>
    <name evidence="1" type="ORF">Q604_UNBC02415G0001</name>
</gene>
<organism evidence="1">
    <name type="scientific">human gut metagenome</name>
    <dbReference type="NCBI Taxonomy" id="408170"/>
    <lineage>
        <taxon>unclassified sequences</taxon>
        <taxon>metagenomes</taxon>
        <taxon>organismal metagenomes</taxon>
    </lineage>
</organism>
<dbReference type="InterPro" id="IPR027417">
    <property type="entry name" value="P-loop_NTPase"/>
</dbReference>
<name>W1YM60_9ZZZZ</name>
<evidence type="ECO:0000313" key="1">
    <source>
        <dbReference type="EMBL" id="ETJ43577.1"/>
    </source>
</evidence>
<sequence length="62" mass="7176">LLIMLEVPEHHLITRLIRRHKSFGRTHADAAHWVRAVDVPNSRLVAACAGRCDEVWHLEEQD</sequence>
<feature type="non-terminal residue" evidence="1">
    <location>
        <position position="1"/>
    </location>
</feature>
<reference evidence="1" key="1">
    <citation type="submission" date="2013-12" db="EMBL/GenBank/DDBJ databases">
        <title>A Varibaculum cambriense genome reconstructed from a premature infant gut community with otherwise low bacterial novelty that shifts toward anaerobic metabolism during the third week of life.</title>
        <authorList>
            <person name="Brown C.T."/>
            <person name="Sharon I."/>
            <person name="Thomas B.C."/>
            <person name="Castelle C.J."/>
            <person name="Morowitz M.J."/>
            <person name="Banfield J.F."/>
        </authorList>
    </citation>
    <scope>NUCLEOTIDE SEQUENCE</scope>
</reference>
<accession>W1YM60</accession>